<proteinExistence type="predicted"/>
<reference evidence="3 4" key="2">
    <citation type="submission" date="2020-03" db="EMBL/GenBank/DDBJ databases">
        <authorList>
            <person name="Ichikawa N."/>
            <person name="Kimura A."/>
            <person name="Kitahashi Y."/>
            <person name="Uohara A."/>
        </authorList>
    </citation>
    <scope>NUCLEOTIDE SEQUENCE [LARGE SCALE GENOMIC DNA]</scope>
    <source>
        <strain evidence="3 4">NBRC 105367</strain>
    </source>
</reference>
<evidence type="ECO:0000256" key="1">
    <source>
        <dbReference type="ARBA" id="ARBA00022679"/>
    </source>
</evidence>
<dbReference type="EMBL" id="AP022871">
    <property type="protein sequence ID" value="BCB87027.1"/>
    <property type="molecule type" value="Genomic_DNA"/>
</dbReference>
<dbReference type="GO" id="GO:0009423">
    <property type="term" value="P:chorismate biosynthetic process"/>
    <property type="evidence" value="ECO:0007669"/>
    <property type="project" value="TreeGrafter"/>
</dbReference>
<accession>A0A6F8YLS4</accession>
<dbReference type="PROSITE" id="PS00104">
    <property type="entry name" value="EPSP_SYNTHASE_1"/>
    <property type="match status" value="1"/>
</dbReference>
<dbReference type="InterPro" id="IPR023193">
    <property type="entry name" value="EPSP_synthase_CS"/>
</dbReference>
<dbReference type="AlphaFoldDB" id="A0A6F8YLS4"/>
<organism evidence="3 4">
    <name type="scientific">Phytohabitans suffuscus</name>
    <dbReference type="NCBI Taxonomy" id="624315"/>
    <lineage>
        <taxon>Bacteria</taxon>
        <taxon>Bacillati</taxon>
        <taxon>Actinomycetota</taxon>
        <taxon>Actinomycetes</taxon>
        <taxon>Micromonosporales</taxon>
        <taxon>Micromonosporaceae</taxon>
    </lineage>
</organism>
<name>A0A6F8YLS4_9ACTN</name>
<dbReference type="InterPro" id="IPR001986">
    <property type="entry name" value="Enolpyruvate_Tfrase_dom"/>
</dbReference>
<evidence type="ECO:0000259" key="2">
    <source>
        <dbReference type="Pfam" id="PF00275"/>
    </source>
</evidence>
<keyword evidence="4" id="KW-1185">Reference proteome</keyword>
<dbReference type="Proteomes" id="UP000503011">
    <property type="component" value="Chromosome"/>
</dbReference>
<reference evidence="3 4" key="1">
    <citation type="submission" date="2020-03" db="EMBL/GenBank/DDBJ databases">
        <title>Whole genome shotgun sequence of Phytohabitans suffuscus NBRC 105367.</title>
        <authorList>
            <person name="Komaki H."/>
            <person name="Tamura T."/>
        </authorList>
    </citation>
    <scope>NUCLEOTIDE SEQUENCE [LARGE SCALE GENOMIC DNA]</scope>
    <source>
        <strain evidence="3 4">NBRC 105367</strain>
    </source>
</reference>
<evidence type="ECO:0000313" key="4">
    <source>
        <dbReference type="Proteomes" id="UP000503011"/>
    </source>
</evidence>
<dbReference type="InterPro" id="IPR013792">
    <property type="entry name" value="RNA3'P_cycl/enolpyr_Trfase_a/b"/>
</dbReference>
<dbReference type="Gene3D" id="3.65.10.10">
    <property type="entry name" value="Enolpyruvate transferase domain"/>
    <property type="match status" value="1"/>
</dbReference>
<evidence type="ECO:0000313" key="3">
    <source>
        <dbReference type="EMBL" id="BCB87027.1"/>
    </source>
</evidence>
<dbReference type="KEGG" id="psuu:Psuf_043400"/>
<dbReference type="GO" id="GO:0003866">
    <property type="term" value="F:3-phosphoshikimate 1-carboxyvinyltransferase activity"/>
    <property type="evidence" value="ECO:0007669"/>
    <property type="project" value="TreeGrafter"/>
</dbReference>
<dbReference type="PANTHER" id="PTHR21090">
    <property type="entry name" value="AROM/DEHYDROQUINATE SYNTHASE"/>
    <property type="match status" value="1"/>
</dbReference>
<dbReference type="PANTHER" id="PTHR21090:SF5">
    <property type="entry name" value="PENTAFUNCTIONAL AROM POLYPEPTIDE"/>
    <property type="match status" value="1"/>
</dbReference>
<dbReference type="Pfam" id="PF00275">
    <property type="entry name" value="EPSP_synthase"/>
    <property type="match status" value="1"/>
</dbReference>
<protein>
    <recommendedName>
        <fullName evidence="2">Enolpyruvate transferase domain-containing protein</fullName>
    </recommendedName>
</protein>
<keyword evidence="1" id="KW-0808">Transferase</keyword>
<dbReference type="SUPFAM" id="SSF55205">
    <property type="entry name" value="EPT/RTPC-like"/>
    <property type="match status" value="1"/>
</dbReference>
<feature type="domain" description="Enolpyruvate transferase" evidence="2">
    <location>
        <begin position="18"/>
        <end position="125"/>
    </location>
</feature>
<gene>
    <name evidence="3" type="ORF">Psuf_043400</name>
</gene>
<dbReference type="InterPro" id="IPR036968">
    <property type="entry name" value="Enolpyruvate_Tfrase_sf"/>
</dbReference>
<sequence>MAQTTATRAPVPWTAPTAKDPVATTVRLPGSKSMTARALVLSAIADGPSTLRRPLRARDTELMAAGLRAMGSQVSTLDDDRWVVRPNPLAGPAHIDVGLAGTVMRFVPPVAALADGTVTFDGDPAPGSGRSVRWWVRCARSASASTRPRSAGCRWPCTAPAG</sequence>